<accession>A0A516KDA8</accession>
<feature type="domain" description="Beta-lactamase-related" evidence="1">
    <location>
        <begin position="12"/>
        <end position="314"/>
    </location>
</feature>
<dbReference type="InterPro" id="IPR050789">
    <property type="entry name" value="Diverse_Enzym_Activities"/>
</dbReference>
<dbReference type="AlphaFoldDB" id="A0A516KDA8"/>
<dbReference type="PANTHER" id="PTHR43283:SF7">
    <property type="entry name" value="BETA-LACTAMASE-RELATED DOMAIN-CONTAINING PROTEIN"/>
    <property type="match status" value="1"/>
</dbReference>
<organism evidence="2 3">
    <name type="scientific">Radiobacillus deserti</name>
    <dbReference type="NCBI Taxonomy" id="2594883"/>
    <lineage>
        <taxon>Bacteria</taxon>
        <taxon>Bacillati</taxon>
        <taxon>Bacillota</taxon>
        <taxon>Bacilli</taxon>
        <taxon>Bacillales</taxon>
        <taxon>Bacillaceae</taxon>
        <taxon>Radiobacillus</taxon>
    </lineage>
</organism>
<dbReference type="OrthoDB" id="2356735at2"/>
<evidence type="ECO:0000259" key="1">
    <source>
        <dbReference type="Pfam" id="PF00144"/>
    </source>
</evidence>
<dbReference type="PANTHER" id="PTHR43283">
    <property type="entry name" value="BETA-LACTAMASE-RELATED"/>
    <property type="match status" value="1"/>
</dbReference>
<gene>
    <name evidence="2" type="ORF">FN924_03870</name>
</gene>
<name>A0A516KDA8_9BACI</name>
<evidence type="ECO:0000313" key="2">
    <source>
        <dbReference type="EMBL" id="QDP39401.1"/>
    </source>
</evidence>
<dbReference type="Proteomes" id="UP000315215">
    <property type="component" value="Chromosome"/>
</dbReference>
<dbReference type="EMBL" id="CP041666">
    <property type="protein sequence ID" value="QDP39401.1"/>
    <property type="molecule type" value="Genomic_DNA"/>
</dbReference>
<protein>
    <submittedName>
        <fullName evidence="2">Beta-lactamase family protein</fullName>
    </submittedName>
</protein>
<proteinExistence type="predicted"/>
<evidence type="ECO:0000313" key="3">
    <source>
        <dbReference type="Proteomes" id="UP000315215"/>
    </source>
</evidence>
<dbReference type="InterPro" id="IPR012338">
    <property type="entry name" value="Beta-lactam/transpept-like"/>
</dbReference>
<dbReference type="KEGG" id="aqt:FN924_03870"/>
<sequence length="334" mass="37965">MDKKLKKIINYVEDIKERNDSSAAALVMLKDGKILLEHYSGTHSNSPNSRSISADSQFNLASARKSYLGLAVAYALYDGKLKSLDDYAIDYVEELDKELLGTTTIRHLVTHSHGLHEKDDGSVFREFEPGTNWAYRGVNIFMMTELIQKLYGKSFPELVRERVFQPLSFTKTDWYIESNNNLVQVIENPEEPASYKIGQSNDGFESNQHATALEFALWGNLHLNKGFANEKQVVPKKVIEIATNVQSPNYDNKHLPHNGLFWYIQDEPALKSEIGERVPKGSFQIVGITGPTLLVIPEYNVVVAKMYNKRYNYGGSNYLYYLKEFSNLVADAFQ</sequence>
<dbReference type="Pfam" id="PF00144">
    <property type="entry name" value="Beta-lactamase"/>
    <property type="match status" value="1"/>
</dbReference>
<dbReference type="Gene3D" id="3.40.710.10">
    <property type="entry name" value="DD-peptidase/beta-lactamase superfamily"/>
    <property type="match status" value="1"/>
</dbReference>
<dbReference type="RefSeq" id="WP_143892151.1">
    <property type="nucleotide sequence ID" value="NZ_CP041666.1"/>
</dbReference>
<dbReference type="SUPFAM" id="SSF56601">
    <property type="entry name" value="beta-lactamase/transpeptidase-like"/>
    <property type="match status" value="1"/>
</dbReference>
<dbReference type="InterPro" id="IPR001466">
    <property type="entry name" value="Beta-lactam-related"/>
</dbReference>
<keyword evidence="3" id="KW-1185">Reference proteome</keyword>
<reference evidence="2 3" key="1">
    <citation type="submission" date="2019-07" db="EMBL/GenBank/DDBJ databases">
        <authorList>
            <person name="Li J."/>
        </authorList>
    </citation>
    <scope>NUCLEOTIDE SEQUENCE [LARGE SCALE GENOMIC DNA]</scope>
    <source>
        <strain evidence="2 3">TKL69</strain>
    </source>
</reference>